<evidence type="ECO:0000313" key="11">
    <source>
        <dbReference type="EMBL" id="AHH10320.1"/>
    </source>
</evidence>
<dbReference type="RefSeq" id="WP_025407841.1">
    <property type="nucleotide sequence ID" value="NZ_CP005745.1"/>
</dbReference>
<dbReference type="InterPro" id="IPR003385">
    <property type="entry name" value="Glyco_hydro_77"/>
</dbReference>
<dbReference type="Proteomes" id="UP000019330">
    <property type="component" value="Chromosome"/>
</dbReference>
<evidence type="ECO:0000313" key="12">
    <source>
        <dbReference type="Proteomes" id="UP000019330"/>
    </source>
</evidence>
<dbReference type="GO" id="GO:0004134">
    <property type="term" value="F:4-alpha-glucanotransferase activity"/>
    <property type="evidence" value="ECO:0007669"/>
    <property type="project" value="UniProtKB-EC"/>
</dbReference>
<reference evidence="11" key="1">
    <citation type="submission" date="2013-04" db="EMBL/GenBank/DDBJ databases">
        <title>Comparative Genomics of Relapsing Fever Spirochetes.</title>
        <authorList>
            <person name="Schwan T.G."/>
            <person name="Raffel S.J."/>
            <person name="Porcella S.F."/>
            <person name="Martens C.A."/>
            <person name="Bruno D.P."/>
            <person name="Ricklefs S.M."/>
            <person name="Barbian K.B."/>
        </authorList>
    </citation>
    <scope>NUCLEOTIDE SEQUENCE [LARGE SCALE GENOMIC DNA]</scope>
    <source>
        <strain evidence="11">Co53</strain>
    </source>
</reference>
<dbReference type="EC" id="2.4.1.25" evidence="3 10"/>
<organism evidence="11 12">
    <name type="scientific">Borrelia coriaceae ATCC 43381</name>
    <dbReference type="NCBI Taxonomy" id="1408429"/>
    <lineage>
        <taxon>Bacteria</taxon>
        <taxon>Pseudomonadati</taxon>
        <taxon>Spirochaetota</taxon>
        <taxon>Spirochaetia</taxon>
        <taxon>Spirochaetales</taxon>
        <taxon>Borreliaceae</taxon>
        <taxon>Borrelia</taxon>
    </lineage>
</organism>
<dbReference type="NCBIfam" id="TIGR00217">
    <property type="entry name" value="malQ"/>
    <property type="match status" value="1"/>
</dbReference>
<evidence type="ECO:0000256" key="3">
    <source>
        <dbReference type="ARBA" id="ARBA00012560"/>
    </source>
</evidence>
<dbReference type="OrthoDB" id="9811841at2"/>
<evidence type="ECO:0000256" key="7">
    <source>
        <dbReference type="ARBA" id="ARBA00023277"/>
    </source>
</evidence>
<dbReference type="HOGENOM" id="CLU_014132_1_0_12"/>
<dbReference type="EMBL" id="CP005745">
    <property type="protein sequence ID" value="AHH10320.1"/>
    <property type="molecule type" value="Genomic_DNA"/>
</dbReference>
<keyword evidence="5 10" id="KW-0328">Glycosyltransferase</keyword>
<comment type="catalytic activity">
    <reaction evidence="1 10">
        <text>Transfers a segment of a (1-&gt;4)-alpha-D-glucan to a new position in an acceptor, which may be glucose or a (1-&gt;4)-alpha-D-glucan.</text>
        <dbReference type="EC" id="2.4.1.25"/>
    </reaction>
</comment>
<sequence length="493" mass="57310">MKRKSGILLNISALPSKYGIGDLGRGAYKFIDFLAASSQGYWQILPYSPPNFVEFPYSSCSAFAGNVNYIDLNAIDRFIDMDLSTLECPEDRCVDYGTLKAKKIVLRNAALNFLNRATIDELNSFEKFKKSAAYWLLDFASFVVFKEYYSKFQSPQTFNLLFSREILKRDTKVLTKFRETLDVEIKIQQVLQYFFFSQFKDLKKYANNAGIKIVGDIPIFVSYDSADVWAHQKYFKLRFDASKDKVTGVPPGCLFKKEYLWGNAAYNWKALRKDDYVWWVNRIDFLCKYVDIVRIDYFRGFVSTWEVAAGESLVLDGQWVKCPGKDFFKRVLNEINDLEIWVEDLVQEHGDTFRLRDYFGFPGTRMMQFAFDFDSKNLYLPHNYIRNCVVYTGTHESDTIRRFISSIDDDHKKYIFDYLNTSEDAVVLDMIRGAMASVANSVIIPMKDYLDLVSDFSMNMSDAMLNNFRILSSDLNSDLSNKIRNITKLYGRI</sequence>
<dbReference type="SUPFAM" id="SSF51445">
    <property type="entry name" value="(Trans)glycosidases"/>
    <property type="match status" value="1"/>
</dbReference>
<dbReference type="Pfam" id="PF02446">
    <property type="entry name" value="Glyco_hydro_77"/>
    <property type="match status" value="1"/>
</dbReference>
<evidence type="ECO:0000256" key="6">
    <source>
        <dbReference type="ARBA" id="ARBA00022679"/>
    </source>
</evidence>
<evidence type="ECO:0000256" key="9">
    <source>
        <dbReference type="ARBA" id="ARBA00031501"/>
    </source>
</evidence>
<gene>
    <name evidence="11" type="ORF">BCO_0098900</name>
</gene>
<evidence type="ECO:0000256" key="1">
    <source>
        <dbReference type="ARBA" id="ARBA00000439"/>
    </source>
</evidence>
<dbReference type="AlphaFoldDB" id="W5STR5"/>
<proteinExistence type="inferred from homology"/>
<dbReference type="InterPro" id="IPR017853">
    <property type="entry name" value="GH"/>
</dbReference>
<keyword evidence="7 10" id="KW-0119">Carbohydrate metabolism</keyword>
<evidence type="ECO:0000256" key="8">
    <source>
        <dbReference type="ARBA" id="ARBA00031423"/>
    </source>
</evidence>
<keyword evidence="12" id="KW-1185">Reference proteome</keyword>
<evidence type="ECO:0000256" key="4">
    <source>
        <dbReference type="ARBA" id="ARBA00020295"/>
    </source>
</evidence>
<dbReference type="GO" id="GO:0005975">
    <property type="term" value="P:carbohydrate metabolic process"/>
    <property type="evidence" value="ECO:0007669"/>
    <property type="project" value="InterPro"/>
</dbReference>
<evidence type="ECO:0000256" key="5">
    <source>
        <dbReference type="ARBA" id="ARBA00022676"/>
    </source>
</evidence>
<dbReference type="STRING" id="1313292.BCO_0098900"/>
<name>W5STR5_9SPIR</name>
<dbReference type="eggNOG" id="COG1640">
    <property type="taxonomic scope" value="Bacteria"/>
</dbReference>
<dbReference type="PATRIC" id="fig|1313292.3.peg.162"/>
<dbReference type="NCBIfam" id="NF011080">
    <property type="entry name" value="PRK14508.1-3"/>
    <property type="match status" value="1"/>
</dbReference>
<dbReference type="Gene3D" id="3.20.20.80">
    <property type="entry name" value="Glycosidases"/>
    <property type="match status" value="1"/>
</dbReference>
<dbReference type="PANTHER" id="PTHR32438">
    <property type="entry name" value="4-ALPHA-GLUCANOTRANSFERASE DPE1, CHLOROPLASTIC/AMYLOPLASTIC"/>
    <property type="match status" value="1"/>
</dbReference>
<accession>W5STR5</accession>
<keyword evidence="6 10" id="KW-0808">Transferase</keyword>
<dbReference type="PANTHER" id="PTHR32438:SF5">
    <property type="entry name" value="4-ALPHA-GLUCANOTRANSFERASE DPE1, CHLOROPLASTIC_AMYLOPLASTIC"/>
    <property type="match status" value="1"/>
</dbReference>
<evidence type="ECO:0000256" key="10">
    <source>
        <dbReference type="RuleBase" id="RU361207"/>
    </source>
</evidence>
<evidence type="ECO:0000256" key="2">
    <source>
        <dbReference type="ARBA" id="ARBA00005684"/>
    </source>
</evidence>
<comment type="similarity">
    <text evidence="2 10">Belongs to the disproportionating enzyme family.</text>
</comment>
<protein>
    <recommendedName>
        <fullName evidence="4 10">4-alpha-glucanotransferase</fullName>
        <ecNumber evidence="3 10">2.4.1.25</ecNumber>
    </recommendedName>
    <alternativeName>
        <fullName evidence="8 10">Amylomaltase</fullName>
    </alternativeName>
    <alternativeName>
        <fullName evidence="9 10">Disproportionating enzyme</fullName>
    </alternativeName>
</protein>